<evidence type="ECO:0000313" key="3">
    <source>
        <dbReference type="Proteomes" id="UP001054837"/>
    </source>
</evidence>
<evidence type="ECO:0000313" key="2">
    <source>
        <dbReference type="EMBL" id="GIX89408.1"/>
    </source>
</evidence>
<dbReference type="EMBL" id="BPLQ01002176">
    <property type="protein sequence ID" value="GIX89408.1"/>
    <property type="molecule type" value="Genomic_DNA"/>
</dbReference>
<reference evidence="2 3" key="1">
    <citation type="submission" date="2021-06" db="EMBL/GenBank/DDBJ databases">
        <title>Caerostris darwini draft genome.</title>
        <authorList>
            <person name="Kono N."/>
            <person name="Arakawa K."/>
        </authorList>
    </citation>
    <scope>NUCLEOTIDE SEQUENCE [LARGE SCALE GENOMIC DNA]</scope>
</reference>
<keyword evidence="3" id="KW-1185">Reference proteome</keyword>
<evidence type="ECO:0000256" key="1">
    <source>
        <dbReference type="SAM" id="MobiDB-lite"/>
    </source>
</evidence>
<accession>A0AAV4NYH8</accession>
<organism evidence="2 3">
    <name type="scientific">Caerostris darwini</name>
    <dbReference type="NCBI Taxonomy" id="1538125"/>
    <lineage>
        <taxon>Eukaryota</taxon>
        <taxon>Metazoa</taxon>
        <taxon>Ecdysozoa</taxon>
        <taxon>Arthropoda</taxon>
        <taxon>Chelicerata</taxon>
        <taxon>Arachnida</taxon>
        <taxon>Araneae</taxon>
        <taxon>Araneomorphae</taxon>
        <taxon>Entelegynae</taxon>
        <taxon>Araneoidea</taxon>
        <taxon>Araneidae</taxon>
        <taxon>Caerostris</taxon>
    </lineage>
</organism>
<name>A0AAV4NYH8_9ARAC</name>
<proteinExistence type="predicted"/>
<dbReference type="Proteomes" id="UP001054837">
    <property type="component" value="Unassembled WGS sequence"/>
</dbReference>
<sequence length="214" mass="24896">MSSFLCMNRSKLTFVGFFMTRSRPILLREIRRPHSMKKHRVSFLFFICRRRPTNIFFRGLQGVGRKARNPVFVSSFHGRNNIFTLFVGGLLRPGEREREMRTPFDPRLASSCPTLSFVAPKVFVEWLGVEEWVFFMLFFERNWDKYKWFKFLSKKKKKPALPSPSTPRKPPAQHKRVLGTKKQVSDKTECASLSVGRSNPSDEESENVVSAVKG</sequence>
<gene>
    <name evidence="2" type="ORF">CDAR_589571</name>
</gene>
<dbReference type="AlphaFoldDB" id="A0AAV4NYH8"/>
<comment type="caution">
    <text evidence="2">The sequence shown here is derived from an EMBL/GenBank/DDBJ whole genome shotgun (WGS) entry which is preliminary data.</text>
</comment>
<feature type="region of interest" description="Disordered" evidence="1">
    <location>
        <begin position="157"/>
        <end position="214"/>
    </location>
</feature>
<protein>
    <submittedName>
        <fullName evidence="2">Uncharacterized protein</fullName>
    </submittedName>
</protein>
<feature type="compositionally biased region" description="Pro residues" evidence="1">
    <location>
        <begin position="161"/>
        <end position="170"/>
    </location>
</feature>